<evidence type="ECO:0000256" key="1">
    <source>
        <dbReference type="ARBA" id="ARBA00022741"/>
    </source>
</evidence>
<sequence length="90" mass="10357">MGNAFPKKMKAQILCVGLDNSGKSTIINTLKPTKEQLKELNPTVGFQAEQFTFNSILFTVFDMSGQNRYRSLWEYYFDVCFGSHNCKKNF</sequence>
<feature type="binding site" evidence="3">
    <location>
        <position position="65"/>
    </location>
    <ligand>
        <name>GTP</name>
        <dbReference type="ChEBI" id="CHEBI:37565"/>
    </ligand>
</feature>
<evidence type="ECO:0000313" key="6">
    <source>
        <dbReference type="Proteomes" id="UP000023152"/>
    </source>
</evidence>
<evidence type="ECO:0000313" key="5">
    <source>
        <dbReference type="EMBL" id="ETO25924.1"/>
    </source>
</evidence>
<comment type="caution">
    <text evidence="5">The sequence shown here is derived from an EMBL/GenBank/DDBJ whole genome shotgun (WGS) entry which is preliminary data.</text>
</comment>
<evidence type="ECO:0000256" key="3">
    <source>
        <dbReference type="PIRSR" id="PIRSR606689-1"/>
    </source>
</evidence>
<keyword evidence="4" id="KW-0479">Metal-binding</keyword>
<dbReference type="InterPro" id="IPR024156">
    <property type="entry name" value="Small_GTPase_ARF"/>
</dbReference>
<keyword evidence="2 3" id="KW-0342">GTP-binding</keyword>
<keyword evidence="1 3" id="KW-0547">Nucleotide-binding</keyword>
<feature type="binding site" evidence="3">
    <location>
        <begin position="17"/>
        <end position="24"/>
    </location>
    <ligand>
        <name>GTP</name>
        <dbReference type="ChEBI" id="CHEBI:37565"/>
    </ligand>
</feature>
<evidence type="ECO:0000256" key="4">
    <source>
        <dbReference type="PIRSR" id="PIRSR606689-2"/>
    </source>
</evidence>
<feature type="binding site" evidence="4">
    <location>
        <position position="43"/>
    </location>
    <ligand>
        <name>Mg(2+)</name>
        <dbReference type="ChEBI" id="CHEBI:18420"/>
    </ligand>
</feature>
<proteinExistence type="predicted"/>
<protein>
    <submittedName>
        <fullName evidence="5">Uncharacterized protein</fullName>
    </submittedName>
</protein>
<dbReference type="AlphaFoldDB" id="X6NJN7"/>
<keyword evidence="4" id="KW-0460">Magnesium</keyword>
<dbReference type="InterPro" id="IPR027417">
    <property type="entry name" value="P-loop_NTPase"/>
</dbReference>
<dbReference type="EMBL" id="ASPP01008203">
    <property type="protein sequence ID" value="ETO25924.1"/>
    <property type="molecule type" value="Genomic_DNA"/>
</dbReference>
<dbReference type="Gene3D" id="3.40.50.300">
    <property type="entry name" value="P-loop containing nucleotide triphosphate hydrolases"/>
    <property type="match status" value="1"/>
</dbReference>
<gene>
    <name evidence="5" type="ORF">RFI_11211</name>
</gene>
<dbReference type="GO" id="GO:0003924">
    <property type="term" value="F:GTPase activity"/>
    <property type="evidence" value="ECO:0007669"/>
    <property type="project" value="InterPro"/>
</dbReference>
<organism evidence="5 6">
    <name type="scientific">Reticulomyxa filosa</name>
    <dbReference type="NCBI Taxonomy" id="46433"/>
    <lineage>
        <taxon>Eukaryota</taxon>
        <taxon>Sar</taxon>
        <taxon>Rhizaria</taxon>
        <taxon>Retaria</taxon>
        <taxon>Foraminifera</taxon>
        <taxon>Monothalamids</taxon>
        <taxon>Reticulomyxidae</taxon>
        <taxon>Reticulomyxa</taxon>
    </lineage>
</organism>
<evidence type="ECO:0000256" key="2">
    <source>
        <dbReference type="ARBA" id="ARBA00023134"/>
    </source>
</evidence>
<dbReference type="GO" id="GO:0005525">
    <property type="term" value="F:GTP binding"/>
    <property type="evidence" value="ECO:0007669"/>
    <property type="project" value="UniProtKB-KW"/>
</dbReference>
<accession>X6NJN7</accession>
<dbReference type="Proteomes" id="UP000023152">
    <property type="component" value="Unassembled WGS sequence"/>
</dbReference>
<name>X6NJN7_RETFI</name>
<feature type="binding site" evidence="4">
    <location>
        <position position="24"/>
    </location>
    <ligand>
        <name>Mg(2+)</name>
        <dbReference type="ChEBI" id="CHEBI:18420"/>
    </ligand>
</feature>
<keyword evidence="6" id="KW-1185">Reference proteome</keyword>
<dbReference type="SUPFAM" id="SSF52540">
    <property type="entry name" value="P-loop containing nucleoside triphosphate hydrolases"/>
    <property type="match status" value="1"/>
</dbReference>
<dbReference type="OrthoDB" id="442317at2759"/>
<reference evidence="5 6" key="1">
    <citation type="journal article" date="2013" name="Curr. Biol.">
        <title>The Genome of the Foraminiferan Reticulomyxa filosa.</title>
        <authorList>
            <person name="Glockner G."/>
            <person name="Hulsmann N."/>
            <person name="Schleicher M."/>
            <person name="Noegel A.A."/>
            <person name="Eichinger L."/>
            <person name="Gallinger C."/>
            <person name="Pawlowski J."/>
            <person name="Sierra R."/>
            <person name="Euteneuer U."/>
            <person name="Pillet L."/>
            <person name="Moustafa A."/>
            <person name="Platzer M."/>
            <person name="Groth M."/>
            <person name="Szafranski K."/>
            <person name="Schliwa M."/>
        </authorList>
    </citation>
    <scope>NUCLEOTIDE SEQUENCE [LARGE SCALE GENOMIC DNA]</scope>
</reference>
<dbReference type="GO" id="GO:0046872">
    <property type="term" value="F:metal ion binding"/>
    <property type="evidence" value="ECO:0007669"/>
    <property type="project" value="UniProtKB-KW"/>
</dbReference>
<dbReference type="PANTHER" id="PTHR11711">
    <property type="entry name" value="ADP RIBOSYLATION FACTOR-RELATED"/>
    <property type="match status" value="1"/>
</dbReference>
<dbReference type="Pfam" id="PF00025">
    <property type="entry name" value="Arf"/>
    <property type="match status" value="1"/>
</dbReference>
<dbReference type="InterPro" id="IPR006689">
    <property type="entry name" value="Small_GTPase_ARF/SAR"/>
</dbReference>